<keyword evidence="11" id="KW-0539">Nucleus</keyword>
<evidence type="ECO:0000256" key="11">
    <source>
        <dbReference type="ARBA" id="ARBA00023242"/>
    </source>
</evidence>
<evidence type="ECO:0000313" key="18">
    <source>
        <dbReference type="EMBL" id="CAD7684404.1"/>
    </source>
</evidence>
<evidence type="ECO:0000259" key="17">
    <source>
        <dbReference type="PROSITE" id="PS50157"/>
    </source>
</evidence>
<keyword evidence="3" id="KW-0479">Metal-binding</keyword>
<evidence type="ECO:0000256" key="14">
    <source>
        <dbReference type="ARBA" id="ARBA00069426"/>
    </source>
</evidence>
<comment type="caution">
    <text evidence="18">The sequence shown here is derived from an EMBL/GenBank/DDBJ whole genome shotgun (WGS) entry which is preliminary data.</text>
</comment>
<evidence type="ECO:0000256" key="3">
    <source>
        <dbReference type="ARBA" id="ARBA00022723"/>
    </source>
</evidence>
<dbReference type="PANTHER" id="PTHR23235">
    <property type="entry name" value="KRUEPPEL-LIKE TRANSCRIPTION FACTOR"/>
    <property type="match status" value="1"/>
</dbReference>
<dbReference type="Proteomes" id="UP000645828">
    <property type="component" value="Unassembled WGS sequence"/>
</dbReference>
<evidence type="ECO:0000313" key="19">
    <source>
        <dbReference type="Proteomes" id="UP000645828"/>
    </source>
</evidence>
<keyword evidence="19" id="KW-1185">Reference proteome</keyword>
<gene>
    <name evidence="18" type="ORF">NYPRO_LOCUS17197</name>
</gene>
<dbReference type="SMART" id="SM00355">
    <property type="entry name" value="ZnF_C2H2"/>
    <property type="match status" value="3"/>
</dbReference>
<keyword evidence="4" id="KW-0677">Repeat</keyword>
<dbReference type="PANTHER" id="PTHR23235:SF159">
    <property type="entry name" value="KRUEPPEL-LIKE FACTOR 17"/>
    <property type="match status" value="1"/>
</dbReference>
<comment type="similarity">
    <text evidence="12">Belongs to the Sp1 C2H2-type zinc-finger protein family.</text>
</comment>
<evidence type="ECO:0000256" key="12">
    <source>
        <dbReference type="ARBA" id="ARBA00038409"/>
    </source>
</evidence>
<evidence type="ECO:0000256" key="15">
    <source>
        <dbReference type="PROSITE-ProRule" id="PRU00042"/>
    </source>
</evidence>
<dbReference type="GO" id="GO:0000978">
    <property type="term" value="F:RNA polymerase II cis-regulatory region sequence-specific DNA binding"/>
    <property type="evidence" value="ECO:0007669"/>
    <property type="project" value="TreeGrafter"/>
</dbReference>
<reference evidence="18" key="1">
    <citation type="submission" date="2020-12" db="EMBL/GenBank/DDBJ databases">
        <authorList>
            <consortium name="Molecular Ecology Group"/>
        </authorList>
    </citation>
    <scope>NUCLEOTIDE SEQUENCE</scope>
    <source>
        <strain evidence="18">TBG_1078</strain>
    </source>
</reference>
<keyword evidence="6" id="KW-0862">Zinc</keyword>
<evidence type="ECO:0000256" key="5">
    <source>
        <dbReference type="ARBA" id="ARBA00022771"/>
    </source>
</evidence>
<keyword evidence="2" id="KW-0678">Repressor</keyword>
<dbReference type="EMBL" id="CAJHUB010000757">
    <property type="protein sequence ID" value="CAD7684404.1"/>
    <property type="molecule type" value="Genomic_DNA"/>
</dbReference>
<evidence type="ECO:0000256" key="6">
    <source>
        <dbReference type="ARBA" id="ARBA00022833"/>
    </source>
</evidence>
<keyword evidence="5 15" id="KW-0863">Zinc-finger</keyword>
<dbReference type="GO" id="GO:0000981">
    <property type="term" value="F:DNA-binding transcription factor activity, RNA polymerase II-specific"/>
    <property type="evidence" value="ECO:0007669"/>
    <property type="project" value="TreeGrafter"/>
</dbReference>
<feature type="region of interest" description="Disordered" evidence="16">
    <location>
        <begin position="363"/>
        <end position="395"/>
    </location>
</feature>
<dbReference type="FunFam" id="3.30.160.60:FF:002051">
    <property type="entry name" value="Krueppel-like factor 17"/>
    <property type="match status" value="1"/>
</dbReference>
<evidence type="ECO:0000256" key="2">
    <source>
        <dbReference type="ARBA" id="ARBA00022491"/>
    </source>
</evidence>
<accession>A0A811Z8H3</accession>
<dbReference type="SUPFAM" id="SSF57667">
    <property type="entry name" value="beta-beta-alpha zinc fingers"/>
    <property type="match status" value="2"/>
</dbReference>
<keyword evidence="9" id="KW-0010">Activator</keyword>
<protein>
    <recommendedName>
        <fullName evidence="14">Krueppel-like factor 17</fullName>
    </recommendedName>
</protein>
<keyword evidence="7" id="KW-0805">Transcription regulation</keyword>
<evidence type="ECO:0000256" key="4">
    <source>
        <dbReference type="ARBA" id="ARBA00022737"/>
    </source>
</evidence>
<feature type="region of interest" description="Disordered" evidence="16">
    <location>
        <begin position="246"/>
        <end position="280"/>
    </location>
</feature>
<organism evidence="18 19">
    <name type="scientific">Nyctereutes procyonoides</name>
    <name type="common">Raccoon dog</name>
    <name type="synonym">Canis procyonoides</name>
    <dbReference type="NCBI Taxonomy" id="34880"/>
    <lineage>
        <taxon>Eukaryota</taxon>
        <taxon>Metazoa</taxon>
        <taxon>Chordata</taxon>
        <taxon>Craniata</taxon>
        <taxon>Vertebrata</taxon>
        <taxon>Euteleostomi</taxon>
        <taxon>Mammalia</taxon>
        <taxon>Eutheria</taxon>
        <taxon>Laurasiatheria</taxon>
        <taxon>Carnivora</taxon>
        <taxon>Caniformia</taxon>
        <taxon>Canidae</taxon>
        <taxon>Nyctereutes</taxon>
    </lineage>
</organism>
<dbReference type="FunFam" id="3.30.160.60:FF:000125">
    <property type="entry name" value="Putative zinc finger protein 143"/>
    <property type="match status" value="1"/>
</dbReference>
<feature type="region of interest" description="Disordered" evidence="16">
    <location>
        <begin position="1"/>
        <end position="26"/>
    </location>
</feature>
<evidence type="ECO:0000256" key="13">
    <source>
        <dbReference type="ARBA" id="ARBA00059130"/>
    </source>
</evidence>
<dbReference type="GO" id="GO:0005634">
    <property type="term" value="C:nucleus"/>
    <property type="evidence" value="ECO:0007669"/>
    <property type="project" value="UniProtKB-SubCell"/>
</dbReference>
<dbReference type="Gene3D" id="3.30.160.60">
    <property type="entry name" value="Classic Zinc Finger"/>
    <property type="match status" value="3"/>
</dbReference>
<comment type="function">
    <text evidence="13">Transcription repressor that binds to the promoter of target genes and prevents their expression. Acts as a negative regulator of epithelial-mesenchymal transition and metastasis in breast cancer. Specifically binds the 5'-CACCC-3' sequence in the promoter of ID1, a key metastasis regulator in breast cancer, and repress its expression. May be a germ cell-specific transcription factor that plays important roles in spermatid differentiation and oocyte development.</text>
</comment>
<feature type="domain" description="C2H2-type" evidence="17">
    <location>
        <begin position="349"/>
        <end position="371"/>
    </location>
</feature>
<dbReference type="InterPro" id="IPR013087">
    <property type="entry name" value="Znf_C2H2_type"/>
</dbReference>
<evidence type="ECO:0000256" key="9">
    <source>
        <dbReference type="ARBA" id="ARBA00023159"/>
    </source>
</evidence>
<evidence type="ECO:0000256" key="1">
    <source>
        <dbReference type="ARBA" id="ARBA00004123"/>
    </source>
</evidence>
<proteinExistence type="inferred from homology"/>
<keyword evidence="8" id="KW-0238">DNA-binding</keyword>
<dbReference type="PROSITE" id="PS00028">
    <property type="entry name" value="ZINC_FINGER_C2H2_1"/>
    <property type="match status" value="3"/>
</dbReference>
<evidence type="ECO:0000256" key="7">
    <source>
        <dbReference type="ARBA" id="ARBA00023015"/>
    </source>
</evidence>
<keyword evidence="10" id="KW-0804">Transcription</keyword>
<evidence type="ECO:0000256" key="10">
    <source>
        <dbReference type="ARBA" id="ARBA00023163"/>
    </source>
</evidence>
<dbReference type="FunFam" id="3.30.160.60:FF:001977">
    <property type="entry name" value="Krueppel-like factor 17"/>
    <property type="match status" value="1"/>
</dbReference>
<dbReference type="GO" id="GO:0008270">
    <property type="term" value="F:zinc ion binding"/>
    <property type="evidence" value="ECO:0007669"/>
    <property type="project" value="UniProtKB-KW"/>
</dbReference>
<dbReference type="PROSITE" id="PS50157">
    <property type="entry name" value="ZINC_FINGER_C2H2_2"/>
    <property type="match status" value="3"/>
</dbReference>
<feature type="domain" description="C2H2-type" evidence="17">
    <location>
        <begin position="319"/>
        <end position="348"/>
    </location>
</feature>
<dbReference type="Pfam" id="PF00096">
    <property type="entry name" value="zf-C2H2"/>
    <property type="match status" value="2"/>
</dbReference>
<dbReference type="InterPro" id="IPR036236">
    <property type="entry name" value="Znf_C2H2_sf"/>
</dbReference>
<evidence type="ECO:0000256" key="16">
    <source>
        <dbReference type="SAM" id="MobiDB-lite"/>
    </source>
</evidence>
<feature type="domain" description="C2H2-type" evidence="17">
    <location>
        <begin position="289"/>
        <end position="318"/>
    </location>
</feature>
<dbReference type="CDD" id="cd21574">
    <property type="entry name" value="KLF17_N"/>
    <property type="match status" value="1"/>
</dbReference>
<sequence>MCSLSQAEMEQEARRLSQGQQGQPQLVQDTEKSVFVLDMSPSPRHTGVHTSWNDGTPGIQHFHQCTELARVPLALAEAPSQNASEMGPQFSMSLPEHGVSYCPQVTHTPSQMIYCEGMAPSQPGMMIFKGPQMMPLGEPSIPGVDITFGRNLRMPPSGLPVSAPSGISMTSHINVPTMPYSGPPMVPSNRDSLTPRMLLAPTVPSTEAQAMLPSLSQMLPPKNPLDFRMNPAGSPSFLALESQDFLSQPGSQKDPFLPQQPMRASQKAERYSRAQERASRRRFPVSKPYCCQYESCGKAYTKYSHLMSHQRKHTGERPYKCMWEGCTWSFFRSDELGRHMRIHTRYRPHRCDQCGRQFMRSDHLRQHQKTHLRVPGPPDPQDNNGQMAGPPAPGL</sequence>
<dbReference type="AlphaFoldDB" id="A0A811Z8H3"/>
<comment type="subcellular location">
    <subcellularLocation>
        <location evidence="1">Nucleus</location>
    </subcellularLocation>
</comment>
<feature type="compositionally biased region" description="Basic and acidic residues" evidence="16">
    <location>
        <begin position="266"/>
        <end position="278"/>
    </location>
</feature>
<evidence type="ECO:0000256" key="8">
    <source>
        <dbReference type="ARBA" id="ARBA00023125"/>
    </source>
</evidence>
<name>A0A811Z8H3_NYCPR</name>